<keyword evidence="7" id="KW-1185">Reference proteome</keyword>
<evidence type="ECO:0000256" key="4">
    <source>
        <dbReference type="SAM" id="MobiDB-lite"/>
    </source>
</evidence>
<sequence length="266" mass="29958">MEGFRLRMASLVRRLFKREKREREGDERLWPEKGEETRERMQEVVAHVYDVTNSPSEKTNNTVSRINCICKDCVGLGGIFHSAIQVYGTHEWSFGYRERGSGVFHCSQGQNQFYTYRQSIVLGETHCSQSEVNKILRELIRAWTGDSYDPLSKNCNHFCDAFCEKLGVRKLPGWVNRFANTGNGVMGITQSTASRLRQAKAEIGSAIKVASRFIAGRASNSPRKPKSQSDQNQGSPHDATSRLKHMISFCGTSQIPDETANPTKSS</sequence>
<dbReference type="EMBL" id="CP097510">
    <property type="protein sequence ID" value="URE31227.1"/>
    <property type="molecule type" value="Genomic_DNA"/>
</dbReference>
<dbReference type="PANTHER" id="PTHR12378">
    <property type="entry name" value="DESUMOYLATING ISOPEPTIDASE"/>
    <property type="match status" value="1"/>
</dbReference>
<accession>A0A9E7HJR9</accession>
<dbReference type="InterPro" id="IPR008580">
    <property type="entry name" value="PPPDE_dom"/>
</dbReference>
<dbReference type="Proteomes" id="UP001055439">
    <property type="component" value="Chromosome 8"/>
</dbReference>
<keyword evidence="2" id="KW-0645">Protease</keyword>
<evidence type="ECO:0000313" key="6">
    <source>
        <dbReference type="EMBL" id="URE31227.1"/>
    </source>
</evidence>
<evidence type="ECO:0000256" key="1">
    <source>
        <dbReference type="ARBA" id="ARBA00008140"/>
    </source>
</evidence>
<dbReference type="PROSITE" id="PS51858">
    <property type="entry name" value="PPPDE"/>
    <property type="match status" value="1"/>
</dbReference>
<evidence type="ECO:0000259" key="5">
    <source>
        <dbReference type="PROSITE" id="PS51858"/>
    </source>
</evidence>
<dbReference type="SMART" id="SM01179">
    <property type="entry name" value="DUF862"/>
    <property type="match status" value="1"/>
</dbReference>
<dbReference type="InterPro" id="IPR042266">
    <property type="entry name" value="PPPDE_sf"/>
</dbReference>
<feature type="region of interest" description="Disordered" evidence="4">
    <location>
        <begin position="215"/>
        <end position="243"/>
    </location>
</feature>
<dbReference type="Gene3D" id="3.90.1720.30">
    <property type="entry name" value="PPPDE domains"/>
    <property type="match status" value="1"/>
</dbReference>
<evidence type="ECO:0000256" key="2">
    <source>
        <dbReference type="ARBA" id="ARBA00022670"/>
    </source>
</evidence>
<reference evidence="6" key="1">
    <citation type="submission" date="2022-05" db="EMBL/GenBank/DDBJ databases">
        <title>The Musa troglodytarum L. genome provides insights into the mechanism of non-climacteric behaviour and enrichment of carotenoids.</title>
        <authorList>
            <person name="Wang J."/>
        </authorList>
    </citation>
    <scope>NUCLEOTIDE SEQUENCE</scope>
    <source>
        <tissue evidence="6">Leaf</tissue>
    </source>
</reference>
<evidence type="ECO:0000256" key="3">
    <source>
        <dbReference type="ARBA" id="ARBA00022801"/>
    </source>
</evidence>
<dbReference type="GO" id="GO:0006508">
    <property type="term" value="P:proteolysis"/>
    <property type="evidence" value="ECO:0007669"/>
    <property type="project" value="UniProtKB-KW"/>
</dbReference>
<dbReference type="GO" id="GO:0101005">
    <property type="term" value="F:deubiquitinase activity"/>
    <property type="evidence" value="ECO:0007669"/>
    <property type="project" value="TreeGrafter"/>
</dbReference>
<feature type="domain" description="PPPDE" evidence="5">
    <location>
        <begin position="42"/>
        <end position="190"/>
    </location>
</feature>
<dbReference type="GO" id="GO:0016579">
    <property type="term" value="P:protein deubiquitination"/>
    <property type="evidence" value="ECO:0007669"/>
    <property type="project" value="TreeGrafter"/>
</dbReference>
<keyword evidence="3" id="KW-0378">Hydrolase</keyword>
<protein>
    <recommendedName>
        <fullName evidence="5">PPPDE domain-containing protein</fullName>
    </recommendedName>
</protein>
<proteinExistence type="inferred from homology"/>
<name>A0A9E7HJR9_9LILI</name>
<feature type="compositionally biased region" description="Polar residues" evidence="4">
    <location>
        <begin position="218"/>
        <end position="235"/>
    </location>
</feature>
<dbReference type="PANTHER" id="PTHR12378:SF79">
    <property type="entry name" value="EXPRESSED PROTEIN"/>
    <property type="match status" value="1"/>
</dbReference>
<organism evidence="6 7">
    <name type="scientific">Musa troglodytarum</name>
    <name type="common">fe'i banana</name>
    <dbReference type="NCBI Taxonomy" id="320322"/>
    <lineage>
        <taxon>Eukaryota</taxon>
        <taxon>Viridiplantae</taxon>
        <taxon>Streptophyta</taxon>
        <taxon>Embryophyta</taxon>
        <taxon>Tracheophyta</taxon>
        <taxon>Spermatophyta</taxon>
        <taxon>Magnoliopsida</taxon>
        <taxon>Liliopsida</taxon>
        <taxon>Zingiberales</taxon>
        <taxon>Musaceae</taxon>
        <taxon>Musa</taxon>
    </lineage>
</organism>
<dbReference type="Pfam" id="PF05903">
    <property type="entry name" value="Peptidase_C97"/>
    <property type="match status" value="1"/>
</dbReference>
<comment type="similarity">
    <text evidence="1">Belongs to the DeSI family.</text>
</comment>
<evidence type="ECO:0000313" key="7">
    <source>
        <dbReference type="Proteomes" id="UP001055439"/>
    </source>
</evidence>
<gene>
    <name evidence="6" type="ORF">MUK42_05319</name>
</gene>
<dbReference type="OrthoDB" id="412286at2759"/>
<dbReference type="AlphaFoldDB" id="A0A9E7HJR9"/>